<dbReference type="InterPro" id="IPR008272">
    <property type="entry name" value="HB-CoA_thioesterase_AS"/>
</dbReference>
<keyword evidence="4" id="KW-1185">Reference proteome</keyword>
<keyword evidence="2 3" id="KW-0378">Hydrolase</keyword>
<dbReference type="InterPro" id="IPR029069">
    <property type="entry name" value="HotDog_dom_sf"/>
</dbReference>
<dbReference type="PIRSF" id="PIRSF003230">
    <property type="entry name" value="YbgC"/>
    <property type="match status" value="1"/>
</dbReference>
<comment type="caution">
    <text evidence="3">The sequence shown here is derived from an EMBL/GenBank/DDBJ whole genome shotgun (WGS) entry which is preliminary data.</text>
</comment>
<dbReference type="InterPro" id="IPR050563">
    <property type="entry name" value="4-hydroxybenzoyl-CoA_TE"/>
</dbReference>
<dbReference type="InterPro" id="IPR006684">
    <property type="entry name" value="YbgC/YbaW"/>
</dbReference>
<dbReference type="CDD" id="cd00586">
    <property type="entry name" value="4HBT"/>
    <property type="match status" value="1"/>
</dbReference>
<dbReference type="Gene3D" id="3.10.129.10">
    <property type="entry name" value="Hotdog Thioesterase"/>
    <property type="match status" value="1"/>
</dbReference>
<dbReference type="EMBL" id="QKYV01000004">
    <property type="protein sequence ID" value="PZW40645.1"/>
    <property type="molecule type" value="Genomic_DNA"/>
</dbReference>
<evidence type="ECO:0000256" key="1">
    <source>
        <dbReference type="ARBA" id="ARBA00005953"/>
    </source>
</evidence>
<reference evidence="3 4" key="1">
    <citation type="submission" date="2018-06" db="EMBL/GenBank/DDBJ databases">
        <title>Genomic Encyclopedia of Archaeal and Bacterial Type Strains, Phase II (KMG-II): from individual species to whole genera.</title>
        <authorList>
            <person name="Goeker M."/>
        </authorList>
    </citation>
    <scope>NUCLEOTIDE SEQUENCE [LARGE SCALE GENOMIC DNA]</scope>
    <source>
        <strain evidence="3 4">DSM 15361</strain>
    </source>
</reference>
<name>A0A2W7I687_9FLAO</name>
<comment type="similarity">
    <text evidence="1">Belongs to the 4-hydroxybenzoyl-CoA thioesterase family.</text>
</comment>
<organism evidence="3 4">
    <name type="scientific">Mesonia algae</name>
    <dbReference type="NCBI Taxonomy" id="213248"/>
    <lineage>
        <taxon>Bacteria</taxon>
        <taxon>Pseudomonadati</taxon>
        <taxon>Bacteroidota</taxon>
        <taxon>Flavobacteriia</taxon>
        <taxon>Flavobacteriales</taxon>
        <taxon>Flavobacteriaceae</taxon>
        <taxon>Mesonia</taxon>
    </lineage>
</organism>
<evidence type="ECO:0000313" key="4">
    <source>
        <dbReference type="Proteomes" id="UP000249542"/>
    </source>
</evidence>
<dbReference type="SUPFAM" id="SSF54637">
    <property type="entry name" value="Thioesterase/thiol ester dehydrase-isomerase"/>
    <property type="match status" value="1"/>
</dbReference>
<dbReference type="PANTHER" id="PTHR31793">
    <property type="entry name" value="4-HYDROXYBENZOYL-COA THIOESTERASE FAMILY MEMBER"/>
    <property type="match status" value="1"/>
</dbReference>
<evidence type="ECO:0000256" key="2">
    <source>
        <dbReference type="ARBA" id="ARBA00022801"/>
    </source>
</evidence>
<dbReference type="GO" id="GO:0047617">
    <property type="term" value="F:fatty acyl-CoA hydrolase activity"/>
    <property type="evidence" value="ECO:0007669"/>
    <property type="project" value="TreeGrafter"/>
</dbReference>
<dbReference type="PROSITE" id="PS01328">
    <property type="entry name" value="4HBCOA_THIOESTERASE"/>
    <property type="match status" value="1"/>
</dbReference>
<dbReference type="AlphaFoldDB" id="A0A2W7I687"/>
<dbReference type="NCBIfam" id="TIGR00051">
    <property type="entry name" value="YbgC/FadM family acyl-CoA thioesterase"/>
    <property type="match status" value="1"/>
</dbReference>
<proteinExistence type="inferred from homology"/>
<accession>A0A2W7I687</accession>
<dbReference type="RefSeq" id="WP_111541013.1">
    <property type="nucleotide sequence ID" value="NZ_QKYV01000004.1"/>
</dbReference>
<sequence>MKSHSTHIRVRYAETDQMGVVHHGNYAQYLELARCDWLEQFGTSYKSMEESGVMLPVYEMNFKFKRPAKFDDILRVETTLIKMPEVKIEFNYKIYNQHQELLSTAYTVLVFVDINSRKPMMCPNYILEKLKA</sequence>
<dbReference type="Pfam" id="PF13279">
    <property type="entry name" value="4HBT_2"/>
    <property type="match status" value="1"/>
</dbReference>
<protein>
    <submittedName>
        <fullName evidence="3">Acyl-CoA thioester hydrolase</fullName>
    </submittedName>
</protein>
<dbReference type="Proteomes" id="UP000249542">
    <property type="component" value="Unassembled WGS sequence"/>
</dbReference>
<dbReference type="PANTHER" id="PTHR31793:SF27">
    <property type="entry name" value="NOVEL THIOESTERASE SUPERFAMILY DOMAIN AND SAPOSIN A-TYPE DOMAIN CONTAINING PROTEIN (0610012H03RIK)"/>
    <property type="match status" value="1"/>
</dbReference>
<gene>
    <name evidence="3" type="ORF">LX95_01713</name>
</gene>
<evidence type="ECO:0000313" key="3">
    <source>
        <dbReference type="EMBL" id="PZW40645.1"/>
    </source>
</evidence>